<reference evidence="3" key="1">
    <citation type="submission" date="2013-06" db="EMBL/GenBank/DDBJ databases">
        <authorList>
            <person name="Zhao Q."/>
        </authorList>
    </citation>
    <scope>NUCLEOTIDE SEQUENCE</scope>
    <source>
        <strain evidence="3">cv. W1943</strain>
    </source>
</reference>
<evidence type="ECO:0000256" key="1">
    <source>
        <dbReference type="SAM" id="MobiDB-lite"/>
    </source>
</evidence>
<dbReference type="AlphaFoldDB" id="A0A0E0RJ96"/>
<protein>
    <submittedName>
        <fullName evidence="2">Uncharacterized protein</fullName>
    </submittedName>
</protein>
<evidence type="ECO:0000313" key="3">
    <source>
        <dbReference type="Proteomes" id="UP000008022"/>
    </source>
</evidence>
<dbReference type="Gramene" id="ORUFI12G18930.1">
    <property type="protein sequence ID" value="ORUFI12G18930.1"/>
    <property type="gene ID" value="ORUFI12G18930"/>
</dbReference>
<feature type="compositionally biased region" description="Low complexity" evidence="1">
    <location>
        <begin position="161"/>
        <end position="171"/>
    </location>
</feature>
<proteinExistence type="predicted"/>
<organism evidence="2 3">
    <name type="scientific">Oryza rufipogon</name>
    <name type="common">Brownbeard rice</name>
    <name type="synonym">Asian wild rice</name>
    <dbReference type="NCBI Taxonomy" id="4529"/>
    <lineage>
        <taxon>Eukaryota</taxon>
        <taxon>Viridiplantae</taxon>
        <taxon>Streptophyta</taxon>
        <taxon>Embryophyta</taxon>
        <taxon>Tracheophyta</taxon>
        <taxon>Spermatophyta</taxon>
        <taxon>Magnoliopsida</taxon>
        <taxon>Liliopsida</taxon>
        <taxon>Poales</taxon>
        <taxon>Poaceae</taxon>
        <taxon>BOP clade</taxon>
        <taxon>Oryzoideae</taxon>
        <taxon>Oryzeae</taxon>
        <taxon>Oryzinae</taxon>
        <taxon>Oryza</taxon>
    </lineage>
</organism>
<keyword evidence="3" id="KW-1185">Reference proteome</keyword>
<evidence type="ECO:0000313" key="2">
    <source>
        <dbReference type="EnsemblPlants" id="ORUFI12G18930.1"/>
    </source>
</evidence>
<feature type="region of interest" description="Disordered" evidence="1">
    <location>
        <begin position="155"/>
        <end position="176"/>
    </location>
</feature>
<dbReference type="EnsemblPlants" id="ORUFI12G18930.1">
    <property type="protein sequence ID" value="ORUFI12G18930.1"/>
    <property type="gene ID" value="ORUFI12G18930"/>
</dbReference>
<dbReference type="Proteomes" id="UP000008022">
    <property type="component" value="Unassembled WGS sequence"/>
</dbReference>
<sequence>MRRSCEFTLKLLVIQKWLFSWPNSNTDCSRVGCLFPLISRMYEASLAPHLMTQTGLGIHSISLNTGISSLSAAIEVNLADLDASICGPATHLYDYEDAMCLSTGGWDRGGLVANCFSSYHENRGAIPWCNRTQMSYLDDDFSLFTQPLKAANHQISTGQCPSSPLPSSTLLGKPGNQEARPIVSRLFCSQTQRSDHTTTKAEAVRHELQLC</sequence>
<dbReference type="HOGENOM" id="CLU_1306615_0_0_1"/>
<reference evidence="2" key="2">
    <citation type="submission" date="2015-06" db="UniProtKB">
        <authorList>
            <consortium name="EnsemblPlants"/>
        </authorList>
    </citation>
    <scope>IDENTIFICATION</scope>
</reference>
<name>A0A0E0RJ96_ORYRU</name>
<accession>A0A0E0RJ96</accession>